<comment type="similarity">
    <text evidence="1">Belongs to the nuclear hormone receptor family.</text>
</comment>
<evidence type="ECO:0000313" key="13">
    <source>
        <dbReference type="Proteomes" id="UP000008068"/>
    </source>
</evidence>
<sequence length="344" mass="39812">MSLPNQNCAICGRFTTEFNYSVTSCNACKVFFRRIITRTKPLKKCHKKDQCFIQSLSVLKCQSCRFQKCLIEGMTLPSYLLFSEQNKDKCLDSVIQSLKELDIKRKDYLFNYLTETQTDANIDEIMSMDKIKYIKKPEDHPMNFNSWAFLSSVITVDHMKKFAFVNLLVPLDQKILLKDCYIKLGAFISSTRAYTSKKEALSFPDGTDLLPKTEWIIPKISPVLENRIRCRLVGRLRELNVSHEEFLLLSVLIFCNPAISDISENGKYLLTTYQNMYSAALLQYCMVTYQQYGPSRFTELLSLCHVIGKHYEDVISFYVLLQMNQSKVHVKKLVKDGIEAAYKT</sequence>
<feature type="domain" description="NR LBD" evidence="11">
    <location>
        <begin position="105"/>
        <end position="340"/>
    </location>
</feature>
<dbReference type="SMART" id="SM00430">
    <property type="entry name" value="HOLI"/>
    <property type="match status" value="1"/>
</dbReference>
<keyword evidence="8" id="KW-0675">Receptor</keyword>
<accession>G0N4I1</accession>
<organism evidence="13">
    <name type="scientific">Caenorhabditis brenneri</name>
    <name type="common">Nematode worm</name>
    <dbReference type="NCBI Taxonomy" id="135651"/>
    <lineage>
        <taxon>Eukaryota</taxon>
        <taxon>Metazoa</taxon>
        <taxon>Ecdysozoa</taxon>
        <taxon>Nematoda</taxon>
        <taxon>Chromadorea</taxon>
        <taxon>Rhabditida</taxon>
        <taxon>Rhabditina</taxon>
        <taxon>Rhabditomorpha</taxon>
        <taxon>Rhabditoidea</taxon>
        <taxon>Rhabditidae</taxon>
        <taxon>Peloderinae</taxon>
        <taxon>Caenorhabditis</taxon>
    </lineage>
</organism>
<keyword evidence="6" id="KW-0238">DNA-binding</keyword>
<name>G0N4I1_CAEBE</name>
<dbReference type="Gene3D" id="3.30.50.10">
    <property type="entry name" value="Erythroid Transcription Factor GATA-1, subunit A"/>
    <property type="match status" value="1"/>
</dbReference>
<dbReference type="PANTHER" id="PTHR45886">
    <property type="entry name" value="NUCLEAR HORMONE RECEPTOR FAMILY-RELATED-RELATED"/>
    <property type="match status" value="1"/>
</dbReference>
<keyword evidence="9" id="KW-0539">Nucleus</keyword>
<dbReference type="InParanoid" id="G0N4I1"/>
<dbReference type="AlphaFoldDB" id="G0N4I1"/>
<evidence type="ECO:0000256" key="8">
    <source>
        <dbReference type="ARBA" id="ARBA00023170"/>
    </source>
</evidence>
<dbReference type="GO" id="GO:0043565">
    <property type="term" value="F:sequence-specific DNA binding"/>
    <property type="evidence" value="ECO:0007669"/>
    <property type="project" value="InterPro"/>
</dbReference>
<dbReference type="STRING" id="135651.G0N4I1"/>
<dbReference type="OMA" id="CHVIGKH"/>
<gene>
    <name evidence="12" type="ORF">CAEBREN_12848</name>
</gene>
<keyword evidence="4" id="KW-0862">Zinc</keyword>
<evidence type="ECO:0000256" key="5">
    <source>
        <dbReference type="ARBA" id="ARBA00023015"/>
    </source>
</evidence>
<dbReference type="PRINTS" id="PR00047">
    <property type="entry name" value="STROIDFINGER"/>
</dbReference>
<feature type="domain" description="Nuclear receptor" evidence="10">
    <location>
        <begin position="5"/>
        <end position="81"/>
    </location>
</feature>
<keyword evidence="5" id="KW-0805">Transcription regulation</keyword>
<dbReference type="Proteomes" id="UP000008068">
    <property type="component" value="Unassembled WGS sequence"/>
</dbReference>
<dbReference type="SUPFAM" id="SSF57716">
    <property type="entry name" value="Glucocorticoid receptor-like (DNA-binding domain)"/>
    <property type="match status" value="1"/>
</dbReference>
<proteinExistence type="inferred from homology"/>
<dbReference type="Gene3D" id="1.10.565.10">
    <property type="entry name" value="Retinoid X Receptor"/>
    <property type="match status" value="1"/>
</dbReference>
<dbReference type="PROSITE" id="PS51030">
    <property type="entry name" value="NUCLEAR_REC_DBD_2"/>
    <property type="match status" value="1"/>
</dbReference>
<dbReference type="Pfam" id="PF00105">
    <property type="entry name" value="zf-C4"/>
    <property type="match status" value="1"/>
</dbReference>
<protein>
    <submittedName>
        <fullName evidence="12">Uncharacterized protein</fullName>
    </submittedName>
</protein>
<evidence type="ECO:0000259" key="10">
    <source>
        <dbReference type="PROSITE" id="PS51030"/>
    </source>
</evidence>
<dbReference type="SUPFAM" id="SSF48508">
    <property type="entry name" value="Nuclear receptor ligand-binding domain"/>
    <property type="match status" value="1"/>
</dbReference>
<keyword evidence="7" id="KW-0804">Transcription</keyword>
<dbReference type="InterPro" id="IPR035500">
    <property type="entry name" value="NHR-like_dom_sf"/>
</dbReference>
<evidence type="ECO:0000256" key="1">
    <source>
        <dbReference type="ARBA" id="ARBA00005993"/>
    </source>
</evidence>
<evidence type="ECO:0000313" key="12">
    <source>
        <dbReference type="EMBL" id="EGT52572.1"/>
    </source>
</evidence>
<dbReference type="InterPro" id="IPR001628">
    <property type="entry name" value="Znf_hrmn_rcpt"/>
</dbReference>
<dbReference type="InterPro" id="IPR000536">
    <property type="entry name" value="Nucl_hrmn_rcpt_lig-bd"/>
</dbReference>
<keyword evidence="13" id="KW-1185">Reference proteome</keyword>
<dbReference type="HOGENOM" id="CLU_007368_3_0_1"/>
<evidence type="ECO:0000256" key="7">
    <source>
        <dbReference type="ARBA" id="ARBA00023163"/>
    </source>
</evidence>
<dbReference type="GO" id="GO:0003700">
    <property type="term" value="F:DNA-binding transcription factor activity"/>
    <property type="evidence" value="ECO:0007669"/>
    <property type="project" value="InterPro"/>
</dbReference>
<keyword evidence="3" id="KW-0863">Zinc-finger</keyword>
<evidence type="ECO:0000256" key="2">
    <source>
        <dbReference type="ARBA" id="ARBA00022723"/>
    </source>
</evidence>
<dbReference type="PROSITE" id="PS51843">
    <property type="entry name" value="NR_LBD"/>
    <property type="match status" value="1"/>
</dbReference>
<dbReference type="Pfam" id="PF00104">
    <property type="entry name" value="Hormone_recep"/>
    <property type="match status" value="1"/>
</dbReference>
<dbReference type="EMBL" id="GL379837">
    <property type="protein sequence ID" value="EGT52572.1"/>
    <property type="molecule type" value="Genomic_DNA"/>
</dbReference>
<evidence type="ECO:0000256" key="4">
    <source>
        <dbReference type="ARBA" id="ARBA00022833"/>
    </source>
</evidence>
<reference evidence="13" key="1">
    <citation type="submission" date="2011-07" db="EMBL/GenBank/DDBJ databases">
        <authorList>
            <consortium name="Caenorhabditis brenneri Sequencing and Analysis Consortium"/>
            <person name="Wilson R.K."/>
        </authorList>
    </citation>
    <scope>NUCLEOTIDE SEQUENCE [LARGE SCALE GENOMIC DNA]</scope>
    <source>
        <strain evidence="13">PB2801</strain>
    </source>
</reference>
<dbReference type="SMART" id="SM00399">
    <property type="entry name" value="ZnF_C4"/>
    <property type="match status" value="1"/>
</dbReference>
<dbReference type="InterPro" id="IPR013088">
    <property type="entry name" value="Znf_NHR/GATA"/>
</dbReference>
<dbReference type="GO" id="GO:0008270">
    <property type="term" value="F:zinc ion binding"/>
    <property type="evidence" value="ECO:0007669"/>
    <property type="project" value="UniProtKB-KW"/>
</dbReference>
<evidence type="ECO:0000256" key="6">
    <source>
        <dbReference type="ARBA" id="ARBA00023125"/>
    </source>
</evidence>
<dbReference type="eggNOG" id="ENOG502THC0">
    <property type="taxonomic scope" value="Eukaryota"/>
</dbReference>
<keyword evidence="2" id="KW-0479">Metal-binding</keyword>
<evidence type="ECO:0000256" key="3">
    <source>
        <dbReference type="ARBA" id="ARBA00022771"/>
    </source>
</evidence>
<dbReference type="OrthoDB" id="5834414at2759"/>
<dbReference type="PANTHER" id="PTHR45886:SF11">
    <property type="entry name" value="NUCLEAR HORMONE RECEPTOR FAMILY-RELATED"/>
    <property type="match status" value="1"/>
</dbReference>
<evidence type="ECO:0000256" key="9">
    <source>
        <dbReference type="ARBA" id="ARBA00023242"/>
    </source>
</evidence>
<evidence type="ECO:0000259" key="11">
    <source>
        <dbReference type="PROSITE" id="PS51843"/>
    </source>
</evidence>